<evidence type="ECO:0000256" key="1">
    <source>
        <dbReference type="SAM" id="Phobius"/>
    </source>
</evidence>
<evidence type="ECO:0000313" key="2">
    <source>
        <dbReference type="EMBL" id="SEH91933.1"/>
    </source>
</evidence>
<keyword evidence="1" id="KW-1133">Transmembrane helix</keyword>
<dbReference type="EMBL" id="FNXF01000007">
    <property type="protein sequence ID" value="SEH91933.1"/>
    <property type="molecule type" value="Genomic_DNA"/>
</dbReference>
<reference evidence="3" key="1">
    <citation type="submission" date="2016-10" db="EMBL/GenBank/DDBJ databases">
        <authorList>
            <person name="Varghese N."/>
            <person name="Submissions S."/>
        </authorList>
    </citation>
    <scope>NUCLEOTIDE SEQUENCE [LARGE SCALE GENOMIC DNA]</scope>
    <source>
        <strain evidence="3">DSM 17616</strain>
    </source>
</reference>
<dbReference type="STRING" id="173990.SAMN05660691_02149"/>
<proteinExistence type="predicted"/>
<dbReference type="InterPro" id="IPR026268">
    <property type="entry name" value="RseC"/>
</dbReference>
<dbReference type="PANTHER" id="PTHR35867:SF1">
    <property type="entry name" value="PROTEIN RSEC"/>
    <property type="match status" value="1"/>
</dbReference>
<feature type="transmembrane region" description="Helical" evidence="1">
    <location>
        <begin position="102"/>
        <end position="121"/>
    </location>
</feature>
<feature type="transmembrane region" description="Helical" evidence="1">
    <location>
        <begin position="74"/>
        <end position="96"/>
    </location>
</feature>
<organism evidence="2 3">
    <name type="scientific">Rheinheimera pacifica</name>
    <dbReference type="NCBI Taxonomy" id="173990"/>
    <lineage>
        <taxon>Bacteria</taxon>
        <taxon>Pseudomonadati</taxon>
        <taxon>Pseudomonadota</taxon>
        <taxon>Gammaproteobacteria</taxon>
        <taxon>Chromatiales</taxon>
        <taxon>Chromatiaceae</taxon>
        <taxon>Rheinheimera</taxon>
    </lineage>
</organism>
<dbReference type="RefSeq" id="WP_177172213.1">
    <property type="nucleotide sequence ID" value="NZ_FNXF01000007.1"/>
</dbReference>
<name>A0A1H6LT82_9GAMM</name>
<dbReference type="AlphaFoldDB" id="A0A1H6LT82"/>
<dbReference type="Proteomes" id="UP000199371">
    <property type="component" value="Unassembled WGS sequence"/>
</dbReference>
<keyword evidence="3" id="KW-1185">Reference proteome</keyword>
<protein>
    <submittedName>
        <fullName evidence="2">Positive regulator of sigma(E), RseC/MucC</fullName>
    </submittedName>
</protein>
<dbReference type="InterPro" id="IPR007359">
    <property type="entry name" value="SigmaE_reg_RseC_MucC"/>
</dbReference>
<keyword evidence="1" id="KW-0812">Transmembrane</keyword>
<dbReference type="PIRSF" id="PIRSF004923">
    <property type="entry name" value="RseC"/>
    <property type="match status" value="1"/>
</dbReference>
<evidence type="ECO:0000313" key="3">
    <source>
        <dbReference type="Proteomes" id="UP000199371"/>
    </source>
</evidence>
<accession>A0A1H6LT82</accession>
<gene>
    <name evidence="2" type="ORF">SAMN05660691_02149</name>
</gene>
<keyword evidence="1" id="KW-0472">Membrane</keyword>
<sequence>MVEEIATVAFCEGDGVWLTTTPVASCNACNVSDDCGTGIVAKTLTPRQQRFFVPTALSLLPGEQVKIGLNEQSLIMAALMVYLLPLVLLLLLALLGNAAGLAEGWIMLLALGGTASGFMLARRYGQQQEKRTQIVILEVLPSLGVQQHAVS</sequence>
<dbReference type="Pfam" id="PF04246">
    <property type="entry name" value="RseC_MucC"/>
    <property type="match status" value="1"/>
</dbReference>
<dbReference type="PANTHER" id="PTHR35867">
    <property type="entry name" value="PROTEIN RSEC"/>
    <property type="match status" value="1"/>
</dbReference>